<evidence type="ECO:0000313" key="2">
    <source>
        <dbReference type="EMBL" id="SUP75079.1"/>
    </source>
</evidence>
<evidence type="ECO:0000259" key="1">
    <source>
        <dbReference type="Pfam" id="PF13986"/>
    </source>
</evidence>
<reference evidence="2 3" key="1">
    <citation type="submission" date="2018-06" db="EMBL/GenBank/DDBJ databases">
        <authorList>
            <consortium name="Pathogen Informatics"/>
            <person name="Doyle S."/>
        </authorList>
    </citation>
    <scope>NUCLEOTIDE SEQUENCE [LARGE SCALE GENOMIC DNA]</scope>
    <source>
        <strain evidence="2 3">NCTC11470</strain>
    </source>
</reference>
<dbReference type="AlphaFoldDB" id="A0A380PP37"/>
<proteinExistence type="predicted"/>
<dbReference type="RefSeq" id="WP_032912188.1">
    <property type="nucleotide sequence ID" value="NZ_CP023964.1"/>
</dbReference>
<accession>A0A380PP37</accession>
<dbReference type="OrthoDB" id="6059012at2"/>
<gene>
    <name evidence="2" type="ORF">NCTC11470_00084</name>
</gene>
<dbReference type="InterPro" id="IPR025319">
    <property type="entry name" value="DUF4224"/>
</dbReference>
<dbReference type="EMBL" id="UHJA01000001">
    <property type="protein sequence ID" value="SUP75079.1"/>
    <property type="molecule type" value="Genomic_DNA"/>
</dbReference>
<dbReference type="GeneID" id="57903347"/>
<protein>
    <recommendedName>
        <fullName evidence="1">DUF4224 domain-containing protein</fullName>
    </recommendedName>
</protein>
<dbReference type="Pfam" id="PF13986">
    <property type="entry name" value="DUF4224"/>
    <property type="match status" value="1"/>
</dbReference>
<evidence type="ECO:0000313" key="3">
    <source>
        <dbReference type="Proteomes" id="UP000254835"/>
    </source>
</evidence>
<name>A0A380PP37_YERFR</name>
<feature type="domain" description="DUF4224" evidence="1">
    <location>
        <begin position="7"/>
        <end position="50"/>
    </location>
</feature>
<dbReference type="Proteomes" id="UP000254835">
    <property type="component" value="Unassembled WGS sequence"/>
</dbReference>
<organism evidence="2 3">
    <name type="scientific">Yersinia frederiksenii</name>
    <dbReference type="NCBI Taxonomy" id="29484"/>
    <lineage>
        <taxon>Bacteria</taxon>
        <taxon>Pseudomonadati</taxon>
        <taxon>Pseudomonadota</taxon>
        <taxon>Gammaproteobacteria</taxon>
        <taxon>Enterobacterales</taxon>
        <taxon>Yersiniaceae</taxon>
        <taxon>Yersinia</taxon>
    </lineage>
</organism>
<sequence>MKNDHDIITKEEMIELTGYHIPSKQCEALKNAGIFFIIRRDGRPQTTWGHFQDPLSLRHTPKAATEISVEPNFGALD</sequence>